<feature type="region of interest" description="Disordered" evidence="1">
    <location>
        <begin position="82"/>
        <end position="127"/>
    </location>
</feature>
<reference evidence="2 3" key="1">
    <citation type="submission" date="2018-05" db="EMBL/GenBank/DDBJ databases">
        <title>Draft genome sequence of Scytalidium lignicola DSM 105466, a ubiquitous saprotrophic fungus.</title>
        <authorList>
            <person name="Buettner E."/>
            <person name="Gebauer A.M."/>
            <person name="Hofrichter M."/>
            <person name="Liers C."/>
            <person name="Kellner H."/>
        </authorList>
    </citation>
    <scope>NUCLEOTIDE SEQUENCE [LARGE SCALE GENOMIC DNA]</scope>
    <source>
        <strain evidence="2 3">DSM 105466</strain>
    </source>
</reference>
<evidence type="ECO:0000256" key="1">
    <source>
        <dbReference type="SAM" id="MobiDB-lite"/>
    </source>
</evidence>
<evidence type="ECO:0000313" key="2">
    <source>
        <dbReference type="EMBL" id="RFU30949.1"/>
    </source>
</evidence>
<dbReference type="OrthoDB" id="5209158at2759"/>
<evidence type="ECO:0000313" key="3">
    <source>
        <dbReference type="Proteomes" id="UP000258309"/>
    </source>
</evidence>
<accession>A0A3E2HC04</accession>
<dbReference type="EMBL" id="NCSJ02000088">
    <property type="protein sequence ID" value="RFU30949.1"/>
    <property type="molecule type" value="Genomic_DNA"/>
</dbReference>
<feature type="region of interest" description="Disordered" evidence="1">
    <location>
        <begin position="1"/>
        <end position="44"/>
    </location>
</feature>
<feature type="non-terminal residue" evidence="2">
    <location>
        <position position="1"/>
    </location>
</feature>
<dbReference type="Proteomes" id="UP000258309">
    <property type="component" value="Unassembled WGS sequence"/>
</dbReference>
<name>A0A3E2HC04_SCYLI</name>
<comment type="caution">
    <text evidence="2">The sequence shown here is derived from an EMBL/GenBank/DDBJ whole genome shotgun (WGS) entry which is preliminary data.</text>
</comment>
<feature type="compositionally biased region" description="Basic and acidic residues" evidence="1">
    <location>
        <begin position="114"/>
        <end position="127"/>
    </location>
</feature>
<proteinExistence type="predicted"/>
<keyword evidence="3" id="KW-1185">Reference proteome</keyword>
<sequence>MSNFAQKPPQLGRTASTKGTGFEEPLCKDRNTTLPHPDADTSENACIEVRNTAINTHRHHILPFQHHHKSYNQSETLYDSAIAAKSNGKDQSSSGPAQEVGRGPNVSSAPTEQRNGESNKTRGVEAQ</sequence>
<dbReference type="AlphaFoldDB" id="A0A3E2HC04"/>
<protein>
    <submittedName>
        <fullName evidence="2">Uncharacterized protein</fullName>
    </submittedName>
</protein>
<feature type="non-terminal residue" evidence="2">
    <location>
        <position position="127"/>
    </location>
</feature>
<organism evidence="2 3">
    <name type="scientific">Scytalidium lignicola</name>
    <name type="common">Hyphomycete</name>
    <dbReference type="NCBI Taxonomy" id="5539"/>
    <lineage>
        <taxon>Eukaryota</taxon>
        <taxon>Fungi</taxon>
        <taxon>Dikarya</taxon>
        <taxon>Ascomycota</taxon>
        <taxon>Pezizomycotina</taxon>
        <taxon>Leotiomycetes</taxon>
        <taxon>Leotiomycetes incertae sedis</taxon>
        <taxon>Scytalidium</taxon>
    </lineage>
</organism>
<gene>
    <name evidence="2" type="ORF">B7463_g5398</name>
</gene>